<proteinExistence type="predicted"/>
<dbReference type="Gene3D" id="2.120.10.30">
    <property type="entry name" value="TolB, C-terminal domain"/>
    <property type="match status" value="1"/>
</dbReference>
<evidence type="ECO:0000313" key="2">
    <source>
        <dbReference type="EMBL" id="CAG9315829.1"/>
    </source>
</evidence>
<evidence type="ECO:0000313" key="3">
    <source>
        <dbReference type="Proteomes" id="UP001162131"/>
    </source>
</evidence>
<feature type="chain" id="PRO_5043908382" description="Calcium-dependent phosphotriesterase" evidence="1">
    <location>
        <begin position="21"/>
        <end position="369"/>
    </location>
</feature>
<keyword evidence="1" id="KW-0732">Signal</keyword>
<evidence type="ECO:0000256" key="1">
    <source>
        <dbReference type="SAM" id="SignalP"/>
    </source>
</evidence>
<dbReference type="EMBL" id="CAJZBQ010000014">
    <property type="protein sequence ID" value="CAG9315829.1"/>
    <property type="molecule type" value="Genomic_DNA"/>
</dbReference>
<gene>
    <name evidence="2" type="ORF">BSTOLATCC_MIC14574</name>
</gene>
<evidence type="ECO:0008006" key="4">
    <source>
        <dbReference type="Google" id="ProtNLM"/>
    </source>
</evidence>
<name>A0AAU9IK08_9CILI</name>
<feature type="signal peptide" evidence="1">
    <location>
        <begin position="1"/>
        <end position="20"/>
    </location>
</feature>
<keyword evidence="3" id="KW-1185">Reference proteome</keyword>
<comment type="caution">
    <text evidence="2">The sequence shown here is derived from an EMBL/GenBank/DDBJ whole genome shotgun (WGS) entry which is preliminary data.</text>
</comment>
<organism evidence="2 3">
    <name type="scientific">Blepharisma stoltei</name>
    <dbReference type="NCBI Taxonomy" id="1481888"/>
    <lineage>
        <taxon>Eukaryota</taxon>
        <taxon>Sar</taxon>
        <taxon>Alveolata</taxon>
        <taxon>Ciliophora</taxon>
        <taxon>Postciliodesmatophora</taxon>
        <taxon>Heterotrichea</taxon>
        <taxon>Heterotrichida</taxon>
        <taxon>Blepharismidae</taxon>
        <taxon>Blepharisma</taxon>
    </lineage>
</organism>
<dbReference type="Proteomes" id="UP001162131">
    <property type="component" value="Unassembled WGS sequence"/>
</dbReference>
<dbReference type="InterPro" id="IPR011042">
    <property type="entry name" value="6-blade_b-propeller_TolB-like"/>
</dbReference>
<protein>
    <recommendedName>
        <fullName evidence="4">Calcium-dependent phosphotriesterase</fullName>
    </recommendedName>
</protein>
<sequence>MSKILLALFSFLAIVGWLQYRRILHPDKDVVLHHYESCSRLNSTGSFIDFTYYEDSVIAAEDDLISIYTEGPKNAKSGRLLLIEKIASNNPTITELSIQNFPADVGFHPFALYLVKPNTLYVLNHAFHEGGTRVEIFNITETTANYYNFFNFYPDLQGIFGDFIIDTDNEAYFTQFTPIPMPSDGGPIPVTQKFLTLLSDILQLANTYIYYCKFSVNSTADCMPLNQTEAISITGITKNKFGDYYVAYSSIDYNWISEYTKSSNGNLNEKFKLGLRDRTEKILYDEYTQRVYGGAVPWQFQAFGDGSVVGGAIEVKDWEHKTGLVYRRLFTQEGIFKGASCAIRIGDYVLTGSYLDKGGLICPIVSPKN</sequence>
<dbReference type="AlphaFoldDB" id="A0AAU9IK08"/>
<accession>A0AAU9IK08</accession>
<reference evidence="2" key="1">
    <citation type="submission" date="2021-09" db="EMBL/GenBank/DDBJ databases">
        <authorList>
            <consortium name="AG Swart"/>
            <person name="Singh M."/>
            <person name="Singh A."/>
            <person name="Seah K."/>
            <person name="Emmerich C."/>
        </authorList>
    </citation>
    <scope>NUCLEOTIDE SEQUENCE</scope>
    <source>
        <strain evidence="2">ATCC30299</strain>
    </source>
</reference>